<evidence type="ECO:0000256" key="2">
    <source>
        <dbReference type="SAM" id="MobiDB-lite"/>
    </source>
</evidence>
<dbReference type="InterPro" id="IPR003961">
    <property type="entry name" value="FN3_dom"/>
</dbReference>
<gene>
    <name evidence="6" type="ORF">COT33_01755</name>
</gene>
<feature type="compositionally biased region" description="Polar residues" evidence="2">
    <location>
        <begin position="807"/>
        <end position="825"/>
    </location>
</feature>
<name>A0A2H0YLV3_9BACT</name>
<dbReference type="InterPro" id="IPR000601">
    <property type="entry name" value="PKD_dom"/>
</dbReference>
<evidence type="ECO:0000256" key="1">
    <source>
        <dbReference type="SAM" id="Coils"/>
    </source>
</evidence>
<dbReference type="Pfam" id="PF18911">
    <property type="entry name" value="PKD_4"/>
    <property type="match status" value="1"/>
</dbReference>
<protein>
    <recommendedName>
        <fullName evidence="8">PKD domain-containing protein</fullName>
    </recommendedName>
</protein>
<feature type="region of interest" description="Disordered" evidence="2">
    <location>
        <begin position="937"/>
        <end position="966"/>
    </location>
</feature>
<evidence type="ECO:0000259" key="4">
    <source>
        <dbReference type="PROSITE" id="PS50853"/>
    </source>
</evidence>
<dbReference type="SMART" id="SM00089">
    <property type="entry name" value="PKD"/>
    <property type="match status" value="1"/>
</dbReference>
<feature type="domain" description="Fibronectin type-III" evidence="4">
    <location>
        <begin position="1170"/>
        <end position="1265"/>
    </location>
</feature>
<feature type="compositionally biased region" description="Polar residues" evidence="2">
    <location>
        <begin position="790"/>
        <end position="799"/>
    </location>
</feature>
<evidence type="ECO:0008006" key="8">
    <source>
        <dbReference type="Google" id="ProtNLM"/>
    </source>
</evidence>
<dbReference type="SUPFAM" id="SSF74853">
    <property type="entry name" value="Lamin A/C globular tail domain"/>
    <property type="match status" value="4"/>
</dbReference>
<evidence type="ECO:0000259" key="3">
    <source>
        <dbReference type="PROSITE" id="PS50093"/>
    </source>
</evidence>
<dbReference type="PROSITE" id="PS50093">
    <property type="entry name" value="PKD"/>
    <property type="match status" value="1"/>
</dbReference>
<dbReference type="Gene3D" id="2.60.40.10">
    <property type="entry name" value="Immunoglobulins"/>
    <property type="match status" value="4"/>
</dbReference>
<dbReference type="SUPFAM" id="SSF49299">
    <property type="entry name" value="PKD domain"/>
    <property type="match status" value="1"/>
</dbReference>
<dbReference type="InterPro" id="IPR001322">
    <property type="entry name" value="Lamin_tail_dom"/>
</dbReference>
<feature type="region of interest" description="Disordered" evidence="2">
    <location>
        <begin position="330"/>
        <end position="383"/>
    </location>
</feature>
<reference evidence="7" key="1">
    <citation type="submission" date="2017-09" db="EMBL/GenBank/DDBJ databases">
        <title>Depth-based differentiation of microbial function through sediment-hosted aquifers and enrichment of novel symbionts in the deep terrestrial subsurface.</title>
        <authorList>
            <person name="Probst A.J."/>
            <person name="Ladd B."/>
            <person name="Jarett J.K."/>
            <person name="Geller-Mcgrath D.E."/>
            <person name="Sieber C.M.K."/>
            <person name="Emerson J.B."/>
            <person name="Anantharaman K."/>
            <person name="Thomas B.C."/>
            <person name="Malmstrom R."/>
            <person name="Stieglmeier M."/>
            <person name="Klingl A."/>
            <person name="Woyke T."/>
            <person name="Ryan C.M."/>
            <person name="Banfield J.F."/>
        </authorList>
    </citation>
    <scope>NUCLEOTIDE SEQUENCE [LARGE SCALE GENOMIC DNA]</scope>
</reference>
<feature type="coiled-coil region" evidence="1">
    <location>
        <begin position="384"/>
        <end position="445"/>
    </location>
</feature>
<dbReference type="Proteomes" id="UP000230088">
    <property type="component" value="Unassembled WGS sequence"/>
</dbReference>
<dbReference type="PANTHER" id="PTHR37397:SF1">
    <property type="entry name" value="LTD DOMAIN-CONTAINING PROTEIN"/>
    <property type="match status" value="1"/>
</dbReference>
<dbReference type="SUPFAM" id="SSF49265">
    <property type="entry name" value="Fibronectin type III"/>
    <property type="match status" value="1"/>
</dbReference>
<sequence>MRRISINKKFFNILLLIFLASFFLCPKISLAEDFENITQEEIGKYLQLPSDKVEDLIRSLIDLFNSEWINQMASAYSTDEKMAVPNIMRGVVRAQALNHLLIDVPVEVTFGIVKNGVKIAKIFLGQGISELLGQLERESVQKAISYGMKQLLQNEIRITSGAIKFNYDLQKGGTKETIFQYIMVYKPIDAKTGELVIRFYSTEYLQPPKNKGSVSLASGYYTELDHPLPPFIVDIRGAVENYQWVGTPSMKIDFPPSVPDLGIRPLSFWEKQIWKPIVAQVKEIEIIITKATGKSVGIIEKAGNIWEKIKSPFSKISNFLSGSVGQTLPAEQKSVAETEKHSSQPPAESVEVRPQQPAQESKPSQPSQPELRQPEASQPKPLSLKEMQERAIELREKVNALKQKAAELNVGVKPPQSENPKEEVKKEEVEKIEKKEIQKKQAQITICQKITGVGPLQNKVIFNEIAWMGNQNSANDEWIELKNISGKEIDLTGWQLLDKDQQIKIIFDTGPTRVSGFLLLERTNDDSVPGVAADLIYTGGLNNRDEALYLFDKNCNLQDEVLAEPNWPAGNNSSKRTMERKSDLIWQTSANPGGTAKAENSSGYFEYSYIGGGGSSGSNVSFTNKVAEPPPKILISEIQVDSQKGPQDEFIELYNPNEQEVSLKNWSIQRAPSGGAISKKNFESGNTIPSKGYFLIVNKYASQELLNLANDPTHNMLHNSFNITADNAIFLVSEQQDISSGAEPAIIDKVGYGNAIFSEKNPAVAPSTGQTIGRKWSTTTDNYIDADNNQSDFEIQTPTPRAKNQIFPESSLTTESGSPPTEATSTPKILISEIQISPIEKRFIELYNFNNQDINLTDWYIQRKTETGTSWGSLVSSTYFQGKVIKARSRLLISSSTEADIPVKLTLTENNSLVLKNPNQKIADLVGWGDAQDFETATATNPSTGQSIGRKWSTTTGGYVDTDNNRDDFEIQIPTPGAQNERDITPPETTITFAPPPLTNQTSATFRFSSNEEGSIFQCRLDSGLWEKCSSPTTTVGLATSSHTFEVKATDLAGNTGESATSFWTVDTNIKSPTLFLADFDSLSTSTLYTNKRQVKVYISNDEEAVAWFLSESAEKPATNTDGWLNTEPVDFILSPSDGTKIVYIWTKDAAENVSQLGNSASIILDTTPPYSQVESLATSSTSTNFIVRWSGSDASSGILNYALQYKDGLNGEWQNLATSTASTSAEFTGQAQHIYYFRSQARDRAGNQENWPDEPDTFIKIEDVIPPAAISDLSTETGDSPGEIKLFWTAPGDDGNVGQASEYIIKYFSEKITEGNWASSTIVSNPPSSQPASSSETFIVNDLADATPYYFAIKAKDKAGNISEISNSLFAETLAPILDALPNQITFEAEYNIVSSSSTFLTIKNLGLPKMSWRIWISDNAGWLSATPTSGILPATTSIQIEISATLSGLEMGAHNATLTIEAADTKNSPKEIPVLLNLVDTTPPVAEAGLDQTVETNQPIIFDASDSSDNDEIISYKWDIDNSNGFNWENPDSTSSNPTFEFGYSAAGAYIVTLRVADASGNTATDTLTVAVNPPPKILITEVQIWDATSFNHDFIELYNPSAISVNISDFQLKKRNSSGNEDSIRLFPTGSIIPGQGYFLWVNSNFVSLMNLADATTSQTLAQDNSIALLDKNKNIIDAVAWGSSTNPFVENFPFSQNPKKGKTLARKIATTSEGVLSYIDSDNNSSDFEIQDPTPKARNHHQFPDLDNDGIIDSFDSTTTVTTTIPLTAGEYKFRDLVIIGGGKLLLNSSATLTGFQGVKIIAENIIIDASSSISADGKGYPSNEGPGGGGGGGSYGGVGGYDTATSLMAVLLSQLIWAQAEDKAILLLVVVFLSQAGLAAER</sequence>
<dbReference type="SMART" id="SM00060">
    <property type="entry name" value="FN3"/>
    <property type="match status" value="2"/>
</dbReference>
<evidence type="ECO:0000313" key="7">
    <source>
        <dbReference type="Proteomes" id="UP000230088"/>
    </source>
</evidence>
<evidence type="ECO:0000313" key="6">
    <source>
        <dbReference type="EMBL" id="PIS39478.1"/>
    </source>
</evidence>
<feature type="domain" description="Fibronectin type-III" evidence="4">
    <location>
        <begin position="1267"/>
        <end position="1377"/>
    </location>
</feature>
<dbReference type="CDD" id="cd00146">
    <property type="entry name" value="PKD"/>
    <property type="match status" value="1"/>
</dbReference>
<organism evidence="6 7">
    <name type="scientific">Candidatus Nealsonbacteria bacterium CG08_land_8_20_14_0_20_38_20</name>
    <dbReference type="NCBI Taxonomy" id="1974705"/>
    <lineage>
        <taxon>Bacteria</taxon>
        <taxon>Candidatus Nealsoniibacteriota</taxon>
    </lineage>
</organism>
<dbReference type="InterPro" id="IPR036116">
    <property type="entry name" value="FN3_sf"/>
</dbReference>
<dbReference type="PANTHER" id="PTHR37397">
    <property type="entry name" value="SI:CH211-183D21.1"/>
    <property type="match status" value="1"/>
</dbReference>
<keyword evidence="1" id="KW-0175">Coiled coil</keyword>
<comment type="caution">
    <text evidence="6">The sequence shown here is derived from an EMBL/GenBank/DDBJ whole genome shotgun (WGS) entry which is preliminary data.</text>
</comment>
<dbReference type="PROSITE" id="PS51841">
    <property type="entry name" value="LTD"/>
    <property type="match status" value="3"/>
</dbReference>
<proteinExistence type="predicted"/>
<feature type="domain" description="LTD" evidence="5">
    <location>
        <begin position="1568"/>
        <end position="1687"/>
    </location>
</feature>
<dbReference type="EMBL" id="PEYD01000034">
    <property type="protein sequence ID" value="PIS39478.1"/>
    <property type="molecule type" value="Genomic_DNA"/>
</dbReference>
<dbReference type="Gene3D" id="2.60.40.1260">
    <property type="entry name" value="Lamin Tail domain"/>
    <property type="match status" value="2"/>
</dbReference>
<feature type="domain" description="LTD" evidence="5">
    <location>
        <begin position="817"/>
        <end position="993"/>
    </location>
</feature>
<feature type="compositionally biased region" description="Polar residues" evidence="2">
    <location>
        <begin position="937"/>
        <end position="957"/>
    </location>
</feature>
<dbReference type="PROSITE" id="PS50853">
    <property type="entry name" value="FN3"/>
    <property type="match status" value="2"/>
</dbReference>
<dbReference type="CDD" id="cd00063">
    <property type="entry name" value="FN3"/>
    <property type="match status" value="2"/>
</dbReference>
<feature type="region of interest" description="Disordered" evidence="2">
    <location>
        <begin position="790"/>
        <end position="825"/>
    </location>
</feature>
<accession>A0A2H0YLV3</accession>
<feature type="domain" description="LTD" evidence="5">
    <location>
        <begin position="621"/>
        <end position="754"/>
    </location>
</feature>
<dbReference type="InterPro" id="IPR022409">
    <property type="entry name" value="PKD/Chitinase_dom"/>
</dbReference>
<dbReference type="Pfam" id="PF00932">
    <property type="entry name" value="LTD"/>
    <property type="match status" value="4"/>
</dbReference>
<feature type="compositionally biased region" description="Polar residues" evidence="2">
    <location>
        <begin position="356"/>
        <end position="370"/>
    </location>
</feature>
<dbReference type="InterPro" id="IPR036415">
    <property type="entry name" value="Lamin_tail_dom_sf"/>
</dbReference>
<dbReference type="InterPro" id="IPR013783">
    <property type="entry name" value="Ig-like_fold"/>
</dbReference>
<feature type="domain" description="PKD" evidence="3">
    <location>
        <begin position="1485"/>
        <end position="1574"/>
    </location>
</feature>
<evidence type="ECO:0000259" key="5">
    <source>
        <dbReference type="PROSITE" id="PS51841"/>
    </source>
</evidence>
<dbReference type="InterPro" id="IPR035986">
    <property type="entry name" value="PKD_dom_sf"/>
</dbReference>